<dbReference type="Proteomes" id="UP000245699">
    <property type="component" value="Unassembled WGS sequence"/>
</dbReference>
<comment type="subunit">
    <text evidence="7">Component of the SMC5-SMC6 complex.</text>
</comment>
<evidence type="ECO:0000256" key="2">
    <source>
        <dbReference type="ARBA" id="ARBA00008997"/>
    </source>
</evidence>
<evidence type="ECO:0000313" key="11">
    <source>
        <dbReference type="Proteomes" id="UP000245699"/>
    </source>
</evidence>
<comment type="subcellular location">
    <subcellularLocation>
        <location evidence="1 7">Nucleus</location>
    </subcellularLocation>
</comment>
<keyword evidence="3 7" id="KW-0227">DNA damage</keyword>
<evidence type="ECO:0000256" key="6">
    <source>
        <dbReference type="ARBA" id="ARBA00023242"/>
    </source>
</evidence>
<name>A0A2T9YJA4_9FUNG</name>
<evidence type="ECO:0000256" key="7">
    <source>
        <dbReference type="RuleBase" id="RU365071"/>
    </source>
</evidence>
<keyword evidence="11" id="KW-1185">Reference proteome</keyword>
<dbReference type="InterPro" id="IPR014854">
    <property type="entry name" value="Nse4_C"/>
</dbReference>
<dbReference type="GO" id="GO:0005634">
    <property type="term" value="C:nucleus"/>
    <property type="evidence" value="ECO:0007669"/>
    <property type="project" value="UniProtKB-SubCell"/>
</dbReference>
<comment type="caution">
    <text evidence="10">The sequence shown here is derived from an EMBL/GenBank/DDBJ whole genome shotgun (WGS) entry which is preliminary data.</text>
</comment>
<organism evidence="10 11">
    <name type="scientific">Furculomyces boomerangus</name>
    <dbReference type="NCBI Taxonomy" id="61424"/>
    <lineage>
        <taxon>Eukaryota</taxon>
        <taxon>Fungi</taxon>
        <taxon>Fungi incertae sedis</taxon>
        <taxon>Zoopagomycota</taxon>
        <taxon>Kickxellomycotina</taxon>
        <taxon>Harpellomycetes</taxon>
        <taxon>Harpellales</taxon>
        <taxon>Harpellaceae</taxon>
        <taxon>Furculomyces</taxon>
    </lineage>
</organism>
<dbReference type="EMBL" id="MBFT01000367">
    <property type="protein sequence ID" value="PVU92432.1"/>
    <property type="molecule type" value="Genomic_DNA"/>
</dbReference>
<gene>
    <name evidence="10" type="ORF">BB559_003729</name>
</gene>
<proteinExistence type="inferred from homology"/>
<dbReference type="GO" id="GO:0006281">
    <property type="term" value="P:DNA repair"/>
    <property type="evidence" value="ECO:0007669"/>
    <property type="project" value="UniProtKB-UniRule"/>
</dbReference>
<evidence type="ECO:0000256" key="3">
    <source>
        <dbReference type="ARBA" id="ARBA00022763"/>
    </source>
</evidence>
<dbReference type="STRING" id="61424.A0A2T9YJA4"/>
<feature type="domain" description="Non-structural maintenance of chromosome element 4 C-terminal" evidence="9">
    <location>
        <begin position="209"/>
        <end position="294"/>
    </location>
</feature>
<feature type="compositionally biased region" description="Basic and acidic residues" evidence="8">
    <location>
        <begin position="1"/>
        <end position="17"/>
    </location>
</feature>
<dbReference type="InterPro" id="IPR027786">
    <property type="entry name" value="Nse4/EID"/>
</dbReference>
<evidence type="ECO:0000256" key="1">
    <source>
        <dbReference type="ARBA" id="ARBA00004123"/>
    </source>
</evidence>
<reference evidence="10 11" key="1">
    <citation type="journal article" date="2018" name="MBio">
        <title>Comparative Genomics Reveals the Core Gene Toolbox for the Fungus-Insect Symbiosis.</title>
        <authorList>
            <person name="Wang Y."/>
            <person name="Stata M."/>
            <person name="Wang W."/>
            <person name="Stajich J.E."/>
            <person name="White M.M."/>
            <person name="Moncalvo J.M."/>
        </authorList>
    </citation>
    <scope>NUCLEOTIDE SEQUENCE [LARGE SCALE GENOMIC DNA]</scope>
    <source>
        <strain evidence="10 11">AUS-77-4</strain>
    </source>
</reference>
<evidence type="ECO:0000256" key="5">
    <source>
        <dbReference type="ARBA" id="ARBA00023204"/>
    </source>
</evidence>
<dbReference type="OrthoDB" id="361242at2759"/>
<keyword evidence="6 7" id="KW-0539">Nucleus</keyword>
<sequence>MEEDHNEERNDRDENAGKRRLRKSYRKKLEETEQNKMDLIEASTEVLVEEIRNANKLFKEVKTTYEASLDSRLLLMSAAIGEAKARRMRLEASGYDAEEYIRAVRKKLFGKNADQREMAGVIGDWSKIGKLASMRTKRVPGLDAISGPLNADPPKRRALRKINKKEEDKKAKRTTKVGELNQLDFKKQINETTKRVREIHGLLEQIGLINLFEFVVNPFSFPETVENIFYLSFLIRDGKAFIDDESGQPIIAACEPPDQEAYMQGLTKKQVVFDIDMETWKKLITVYSIEKSMIPPRSETEAQ</sequence>
<dbReference type="Pfam" id="PF08743">
    <property type="entry name" value="Nse4_C"/>
    <property type="match status" value="1"/>
</dbReference>
<protein>
    <recommendedName>
        <fullName evidence="7">Non-structural maintenance of chromosomes element 4</fullName>
    </recommendedName>
</protein>
<dbReference type="GO" id="GO:0006310">
    <property type="term" value="P:DNA recombination"/>
    <property type="evidence" value="ECO:0007669"/>
    <property type="project" value="UniProtKB-UniRule"/>
</dbReference>
<keyword evidence="5 7" id="KW-0234">DNA repair</keyword>
<comment type="similarity">
    <text evidence="2 7">Belongs to the NSE4 family.</text>
</comment>
<evidence type="ECO:0000259" key="9">
    <source>
        <dbReference type="Pfam" id="PF08743"/>
    </source>
</evidence>
<keyword evidence="4 7" id="KW-0233">DNA recombination</keyword>
<dbReference type="GO" id="GO:0030915">
    <property type="term" value="C:Smc5-Smc6 complex"/>
    <property type="evidence" value="ECO:0007669"/>
    <property type="project" value="UniProtKB-UniRule"/>
</dbReference>
<evidence type="ECO:0000313" key="10">
    <source>
        <dbReference type="EMBL" id="PVU92432.1"/>
    </source>
</evidence>
<feature type="region of interest" description="Disordered" evidence="8">
    <location>
        <begin position="1"/>
        <end position="28"/>
    </location>
</feature>
<evidence type="ECO:0000256" key="8">
    <source>
        <dbReference type="SAM" id="MobiDB-lite"/>
    </source>
</evidence>
<dbReference type="PANTHER" id="PTHR16140:SF0">
    <property type="entry name" value="NON-STRUCTURAL MAINTENANCE OF CHROMOSOMES ELEMENT 4"/>
    <property type="match status" value="1"/>
</dbReference>
<evidence type="ECO:0000256" key="4">
    <source>
        <dbReference type="ARBA" id="ARBA00023172"/>
    </source>
</evidence>
<dbReference type="PANTHER" id="PTHR16140">
    <property type="entry name" value="NON-STRUCTURAL MAINTENANCE OF CHROMOSOMES ELEMENT 4"/>
    <property type="match status" value="1"/>
</dbReference>
<accession>A0A2T9YJA4</accession>
<dbReference type="AlphaFoldDB" id="A0A2T9YJA4"/>
<comment type="function">
    <text evidence="7">Component of the SMC5-SMC6 complex, that promotes sister chromatid alignment after DNA damage and facilitates double-stranded DNA breaks (DSBs) repair via homologous recombination between sister chromatids.</text>
</comment>